<dbReference type="InterPro" id="IPR001539">
    <property type="entry name" value="Peptidase_U32"/>
</dbReference>
<comment type="caution">
    <text evidence="2">The sequence shown here is derived from an EMBL/GenBank/DDBJ whole genome shotgun (WGS) entry which is preliminary data.</text>
</comment>
<dbReference type="PANTHER" id="PTHR30217:SF10">
    <property type="entry name" value="23S RRNA 5-HYDROXYCYTIDINE C2501 SYNTHASE"/>
    <property type="match status" value="1"/>
</dbReference>
<gene>
    <name evidence="2" type="ORF">IAC39_01020</name>
</gene>
<sequence>MSAEILSPCGSFESLEAALRSGADAVYLGGKSFSARANAQNFSHEELETAVALCHRYGARVYQAVNTCVLGKELSSLADELEFSCRTGIDGLIIQDRAVEYIIRTACPDMPIHASTQMTLHTKNGVLWAKEHGYSRAVLSRELPAKTIEELSRLGIETEVFVHGALCMSVSGQCYMSALIGSRSANRGSCAGACRLPFSASGKTDSKYALSLKDMSLADYVQELNECGVSSLKIEGRMKRPEYVAAATTAIKNASIGRPWDHETLKAVFSRSGFTDGYYTGKTGAGMFGARQKEDVLSASGVLPGLRALYRNEPQKFEVSFELSASGGRPCSLTASDGTAKVTLTGAVPQAAVNRETTACEIKAQLSKLGGTLYRLKAASVEIDPGLMLPLSEINRLRREALGLLDEKRIERLDRRREFDRSRLILDRPKTHKGKIPELWVSAQSLSQLSELDISKIPKLILPLSSAEEAAGSGIPLDKIILSLPRFSFDEEALEKKLLKARGMGLRQVECTNAAHIRLAKSLGLSAYGGFGLNITNSVAAHMYASDGLKALTLSFELKASQASGIASPVPVGAVIYGRLPLMLAVNCPIKAELGCHGCTRSVTDRTGAKFPVLCRKADGYVEILNSKVLRLSDKLSDFSLDYCILSFTLETPAEVKSTLDDYLCGRAPQGEYTRGLYYRGII</sequence>
<dbReference type="InterPro" id="IPR051454">
    <property type="entry name" value="RNA/ubiquinone_mod_enzymes"/>
</dbReference>
<evidence type="ECO:0000313" key="3">
    <source>
        <dbReference type="Proteomes" id="UP000824136"/>
    </source>
</evidence>
<dbReference type="AlphaFoldDB" id="A0A9D1KKD7"/>
<dbReference type="Pfam" id="PF12392">
    <property type="entry name" value="DUF3656"/>
    <property type="match status" value="1"/>
</dbReference>
<evidence type="ECO:0000259" key="1">
    <source>
        <dbReference type="Pfam" id="PF12392"/>
    </source>
</evidence>
<proteinExistence type="predicted"/>
<accession>A0A9D1KKD7</accession>
<reference evidence="2" key="2">
    <citation type="journal article" date="2021" name="PeerJ">
        <title>Extensive microbial diversity within the chicken gut microbiome revealed by metagenomics and culture.</title>
        <authorList>
            <person name="Gilroy R."/>
            <person name="Ravi A."/>
            <person name="Getino M."/>
            <person name="Pursley I."/>
            <person name="Horton D.L."/>
            <person name="Alikhan N.F."/>
            <person name="Baker D."/>
            <person name="Gharbi K."/>
            <person name="Hall N."/>
            <person name="Watson M."/>
            <person name="Adriaenssens E.M."/>
            <person name="Foster-Nyarko E."/>
            <person name="Jarju S."/>
            <person name="Secka A."/>
            <person name="Antonio M."/>
            <person name="Oren A."/>
            <person name="Chaudhuri R.R."/>
            <person name="La Ragione R."/>
            <person name="Hildebrand F."/>
            <person name="Pallen M.J."/>
        </authorList>
    </citation>
    <scope>NUCLEOTIDE SEQUENCE</scope>
    <source>
        <strain evidence="2">CHK33-4379</strain>
    </source>
</reference>
<name>A0A9D1KKD7_9FIRM</name>
<protein>
    <submittedName>
        <fullName evidence="2">U32 family peptidase</fullName>
    </submittedName>
</protein>
<dbReference type="Pfam" id="PF01136">
    <property type="entry name" value="Peptidase_U32"/>
    <property type="match status" value="1"/>
</dbReference>
<dbReference type="PROSITE" id="PS01276">
    <property type="entry name" value="PEPTIDASE_U32"/>
    <property type="match status" value="1"/>
</dbReference>
<dbReference type="Proteomes" id="UP000824136">
    <property type="component" value="Unassembled WGS sequence"/>
</dbReference>
<feature type="domain" description="Peptidase U32 collagenase" evidence="1">
    <location>
        <begin position="312"/>
        <end position="410"/>
    </location>
</feature>
<dbReference type="InterPro" id="IPR020988">
    <property type="entry name" value="Pept_U32_collagenase"/>
</dbReference>
<dbReference type="EMBL" id="DVLL01000005">
    <property type="protein sequence ID" value="HIT58297.1"/>
    <property type="molecule type" value="Genomic_DNA"/>
</dbReference>
<dbReference type="PANTHER" id="PTHR30217">
    <property type="entry name" value="PEPTIDASE U32 FAMILY"/>
    <property type="match status" value="1"/>
</dbReference>
<organism evidence="2 3">
    <name type="scientific">Candidatus Faeciplasma pullistercoris</name>
    <dbReference type="NCBI Taxonomy" id="2840800"/>
    <lineage>
        <taxon>Bacteria</taxon>
        <taxon>Bacillati</taxon>
        <taxon>Bacillota</taxon>
        <taxon>Clostridia</taxon>
        <taxon>Eubacteriales</taxon>
        <taxon>Oscillospiraceae</taxon>
        <taxon>Oscillospiraceae incertae sedis</taxon>
        <taxon>Candidatus Faeciplasma</taxon>
    </lineage>
</organism>
<reference evidence="2" key="1">
    <citation type="submission" date="2020-10" db="EMBL/GenBank/DDBJ databases">
        <authorList>
            <person name="Gilroy R."/>
        </authorList>
    </citation>
    <scope>NUCLEOTIDE SEQUENCE</scope>
    <source>
        <strain evidence="2">CHK33-4379</strain>
    </source>
</reference>
<evidence type="ECO:0000313" key="2">
    <source>
        <dbReference type="EMBL" id="HIT58297.1"/>
    </source>
</evidence>